<dbReference type="EMBL" id="SDEE01000134">
    <property type="protein sequence ID" value="RXW20765.1"/>
    <property type="molecule type" value="Genomic_DNA"/>
</dbReference>
<evidence type="ECO:0000259" key="3">
    <source>
        <dbReference type="Pfam" id="PF24883"/>
    </source>
</evidence>
<feature type="domain" description="Nephrocystin 3-like N-terminal" evidence="3">
    <location>
        <begin position="117"/>
        <end position="287"/>
    </location>
</feature>
<reference evidence="4 5" key="1">
    <citation type="submission" date="2019-01" db="EMBL/GenBank/DDBJ databases">
        <title>Draft genome sequence of Psathyrella aberdarensis IHI B618.</title>
        <authorList>
            <person name="Buettner E."/>
            <person name="Kellner H."/>
        </authorList>
    </citation>
    <scope>NUCLEOTIDE SEQUENCE [LARGE SCALE GENOMIC DNA]</scope>
    <source>
        <strain evidence="4 5">IHI B618</strain>
    </source>
</reference>
<dbReference type="InterPro" id="IPR027417">
    <property type="entry name" value="P-loop_NTPase"/>
</dbReference>
<dbReference type="AlphaFoldDB" id="A0A4Q2DPJ4"/>
<dbReference type="PANTHER" id="PTHR10039">
    <property type="entry name" value="AMELOGENIN"/>
    <property type="match status" value="1"/>
</dbReference>
<evidence type="ECO:0000256" key="2">
    <source>
        <dbReference type="SAM" id="MobiDB-lite"/>
    </source>
</evidence>
<protein>
    <recommendedName>
        <fullName evidence="3">Nephrocystin 3-like N-terminal domain-containing protein</fullName>
    </recommendedName>
</protein>
<proteinExistence type="predicted"/>
<organism evidence="4 5">
    <name type="scientific">Candolleomyces aberdarensis</name>
    <dbReference type="NCBI Taxonomy" id="2316362"/>
    <lineage>
        <taxon>Eukaryota</taxon>
        <taxon>Fungi</taxon>
        <taxon>Dikarya</taxon>
        <taxon>Basidiomycota</taxon>
        <taxon>Agaricomycotina</taxon>
        <taxon>Agaricomycetes</taxon>
        <taxon>Agaricomycetidae</taxon>
        <taxon>Agaricales</taxon>
        <taxon>Agaricineae</taxon>
        <taxon>Psathyrellaceae</taxon>
        <taxon>Candolleomyces</taxon>
    </lineage>
</organism>
<keyword evidence="5" id="KW-1185">Reference proteome</keyword>
<gene>
    <name evidence="4" type="ORF">EST38_g5077</name>
</gene>
<dbReference type="SUPFAM" id="SSF52540">
    <property type="entry name" value="P-loop containing nucleoside triphosphate hydrolases"/>
    <property type="match status" value="1"/>
</dbReference>
<feature type="region of interest" description="Disordered" evidence="2">
    <location>
        <begin position="1"/>
        <end position="30"/>
    </location>
</feature>
<dbReference type="InterPro" id="IPR056884">
    <property type="entry name" value="NPHP3-like_N"/>
</dbReference>
<dbReference type="OrthoDB" id="10336042at2759"/>
<name>A0A4Q2DPJ4_9AGAR</name>
<evidence type="ECO:0000313" key="4">
    <source>
        <dbReference type="EMBL" id="RXW20765.1"/>
    </source>
</evidence>
<feature type="compositionally biased region" description="Polar residues" evidence="2">
    <location>
        <begin position="1"/>
        <end position="23"/>
    </location>
</feature>
<evidence type="ECO:0000256" key="1">
    <source>
        <dbReference type="ARBA" id="ARBA00022737"/>
    </source>
</evidence>
<evidence type="ECO:0000313" key="5">
    <source>
        <dbReference type="Proteomes" id="UP000290288"/>
    </source>
</evidence>
<dbReference type="PANTHER" id="PTHR10039:SF14">
    <property type="entry name" value="NACHT DOMAIN-CONTAINING PROTEIN"/>
    <property type="match status" value="1"/>
</dbReference>
<dbReference type="Gene3D" id="3.40.50.300">
    <property type="entry name" value="P-loop containing nucleotide triphosphate hydrolases"/>
    <property type="match status" value="1"/>
</dbReference>
<accession>A0A4Q2DPJ4</accession>
<dbReference type="Proteomes" id="UP000290288">
    <property type="component" value="Unassembled WGS sequence"/>
</dbReference>
<dbReference type="STRING" id="2316362.A0A4Q2DPJ4"/>
<sequence>MSNANPEVTPPSQNSGSVSTGRSAQDPRMSSGRLLVTQHNVYNQQGSRGPIFNGPVSGGVNNLQVSSIDALQFLFQYAATGAMHDSDERFPPPLCPPGTREAVIYRILDWYGYQKRPGKPILWVHAPAGYGKTAIAGTVAAKLEEQSEKLGFSLVGATFFFWRTSPERNSPARFIITLAYQLAMSIPELTPHIETAIKQNPMILRKALEAQLKKLIIEPFKAIEDMEDMPNRLIIIDGLDECINSDQESRVEKKYAEDQEFVQVRVLDLIRALASHQLPLSFLIFSRPEAWIKQQINSKTFQDVVETLDMYVVGDHISDAEMFVRTEFSRIGLGDEDMVESLVERSRGHILYASTAIRHIDCPYDDPQKRLHNILEVSSRFNPDVAHSTPFSSLYEIYRQILRSCPEGNRSLMIEVLEDLLAVWNTPLYWAGDIHLMLAILDRLSGRTSGAGIRAIRGLHGVLHIPSPEDVQSGSKRKQSSEIFIHSSFPEFLRSPALSLDPELTTYKWKGDGRILWGCLNSLSSIELHTKVDEDHVQYALLRWVTRWMYRTQCVGADELFPLLQKLLAIDLKACFVHAFTLPDVALRLYDMDTFLPFDITAPGARNAIIVDIEAHRFEFSSLIRRVGLYVAASLEAAFLHLLQPNHFDSSPWNDSFANTLFHFLEYRWAEYENSKSNSIVQALKTLRRDSNSRDLFETLMDAVKSHEEDDE</sequence>
<comment type="caution">
    <text evidence="4">The sequence shown here is derived from an EMBL/GenBank/DDBJ whole genome shotgun (WGS) entry which is preliminary data.</text>
</comment>
<keyword evidence="1" id="KW-0677">Repeat</keyword>
<dbReference type="Pfam" id="PF24883">
    <property type="entry name" value="NPHP3_N"/>
    <property type="match status" value="1"/>
</dbReference>